<keyword evidence="2" id="KW-0813">Transport</keyword>
<evidence type="ECO:0000256" key="3">
    <source>
        <dbReference type="ARBA" id="ARBA00022692"/>
    </source>
</evidence>
<accession>A0AAN8EIF9</accession>
<feature type="transmembrane region" description="Helical" evidence="7">
    <location>
        <begin position="483"/>
        <end position="505"/>
    </location>
</feature>
<dbReference type="InterPro" id="IPR011701">
    <property type="entry name" value="MFS"/>
</dbReference>
<dbReference type="InterPro" id="IPR020846">
    <property type="entry name" value="MFS_dom"/>
</dbReference>
<evidence type="ECO:0000256" key="1">
    <source>
        <dbReference type="ARBA" id="ARBA00004127"/>
    </source>
</evidence>
<feature type="transmembrane region" description="Helical" evidence="7">
    <location>
        <begin position="237"/>
        <end position="259"/>
    </location>
</feature>
<feature type="transmembrane region" description="Helical" evidence="7">
    <location>
        <begin position="80"/>
        <end position="98"/>
    </location>
</feature>
<keyword evidence="4 7" id="KW-1133">Transmembrane helix</keyword>
<comment type="caution">
    <text evidence="9">The sequence shown here is derived from an EMBL/GenBank/DDBJ whole genome shotgun (WGS) entry which is preliminary data.</text>
</comment>
<gene>
    <name evidence="9" type="ORF">OHC33_002110</name>
</gene>
<sequence>MTVNDAVPSERSPLLAQDQTRNVSGTSGNHATTEAQARRQQQHDGIDESQIDTTHNDEDENTALVDEPPLARKIAIMSSLWVGVFFAALDTTVVATLISPISSSLNSLSLLSYLATGYLIANSACQPLSGKLTDIFSRQAGLLFSNIFFAIGTLICGLAPNAEVLVLGRVVAGCGGGGLSCISTFVTSDLIPLRKRGIWQGYGNLVFGLGMGTGGIFGGLCADKLHITIGGRTIEGWRWAFLLQVPFIIISAILVYILVDIPVRRPYKSLRAALGRVDFLGALLLVITVTILLLGLNTGGNQLPWSHPLVIAALVISPLTLLLFIYVESNPRIVPEPIIPVVLIGKTRTILCACMTNWFATMASFIALYFVPLYLQSILGYSSSEAGLRVIPFAVGTSAGSLAVGYIMRNTGRYYWLTVAIMAIYLAGAALLCTFNRDSPSWTTFVYVAPFGFSYGGMLTVTLVAMISAAAHEYQAVITAASYAFRSTGSTIGITIASAVFQNILTGELRDQYGGLPGAEDEIKRIRNSLDGLKRGYVFPKGWSRDVVLDCYMDALRAAFVSGLGIAVLAAVSGLGMKEHRLHSKLDRKDSNASRED</sequence>
<name>A0AAN8EIF9_9EURO</name>
<dbReference type="GO" id="GO:0015174">
    <property type="term" value="F:basic amino acid transmembrane transporter activity"/>
    <property type="evidence" value="ECO:0007669"/>
    <property type="project" value="TreeGrafter"/>
</dbReference>
<feature type="transmembrane region" description="Helical" evidence="7">
    <location>
        <begin position="309"/>
        <end position="327"/>
    </location>
</feature>
<feature type="transmembrane region" description="Helical" evidence="7">
    <location>
        <begin position="140"/>
        <end position="160"/>
    </location>
</feature>
<feature type="domain" description="Major facilitator superfamily (MFS) profile" evidence="8">
    <location>
        <begin position="76"/>
        <end position="582"/>
    </location>
</feature>
<evidence type="ECO:0000256" key="2">
    <source>
        <dbReference type="ARBA" id="ARBA00022448"/>
    </source>
</evidence>
<reference evidence="9 10" key="1">
    <citation type="submission" date="2022-12" db="EMBL/GenBank/DDBJ databases">
        <title>Genomic features and morphological characterization of a novel Knufia sp. strain isolated from spacecraft assembly facility.</title>
        <authorList>
            <person name="Teixeira M."/>
            <person name="Chander A.M."/>
            <person name="Stajich J.E."/>
            <person name="Venkateswaran K."/>
        </authorList>
    </citation>
    <scope>NUCLEOTIDE SEQUENCE [LARGE SCALE GENOMIC DNA]</scope>
    <source>
        <strain evidence="9 10">FJI-L2-BK-P2</strain>
    </source>
</reference>
<evidence type="ECO:0000256" key="5">
    <source>
        <dbReference type="ARBA" id="ARBA00023136"/>
    </source>
</evidence>
<dbReference type="Gene3D" id="1.20.1250.20">
    <property type="entry name" value="MFS general substrate transporter like domains"/>
    <property type="match status" value="2"/>
</dbReference>
<evidence type="ECO:0000313" key="10">
    <source>
        <dbReference type="Proteomes" id="UP001316803"/>
    </source>
</evidence>
<comment type="subcellular location">
    <subcellularLocation>
        <location evidence="1">Endomembrane system</location>
        <topology evidence="1">Multi-pass membrane protein</topology>
    </subcellularLocation>
</comment>
<feature type="transmembrane region" description="Helical" evidence="7">
    <location>
        <begin position="198"/>
        <end position="217"/>
    </location>
</feature>
<evidence type="ECO:0000256" key="4">
    <source>
        <dbReference type="ARBA" id="ARBA00022989"/>
    </source>
</evidence>
<dbReference type="PANTHER" id="PTHR23501:SF191">
    <property type="entry name" value="VACUOLAR BASIC AMINO ACID TRANSPORTER 4"/>
    <property type="match status" value="1"/>
</dbReference>
<dbReference type="PANTHER" id="PTHR23501">
    <property type="entry name" value="MAJOR FACILITATOR SUPERFAMILY"/>
    <property type="match status" value="1"/>
</dbReference>
<keyword evidence="3 7" id="KW-0812">Transmembrane</keyword>
<evidence type="ECO:0000313" key="9">
    <source>
        <dbReference type="EMBL" id="KAK5956624.1"/>
    </source>
</evidence>
<proteinExistence type="predicted"/>
<feature type="region of interest" description="Disordered" evidence="6">
    <location>
        <begin position="1"/>
        <end position="64"/>
    </location>
</feature>
<feature type="transmembrane region" description="Helical" evidence="7">
    <location>
        <begin position="390"/>
        <end position="407"/>
    </location>
</feature>
<dbReference type="Proteomes" id="UP001316803">
    <property type="component" value="Unassembled WGS sequence"/>
</dbReference>
<organism evidence="9 10">
    <name type="scientific">Knufia fluminis</name>
    <dbReference type="NCBI Taxonomy" id="191047"/>
    <lineage>
        <taxon>Eukaryota</taxon>
        <taxon>Fungi</taxon>
        <taxon>Dikarya</taxon>
        <taxon>Ascomycota</taxon>
        <taxon>Pezizomycotina</taxon>
        <taxon>Eurotiomycetes</taxon>
        <taxon>Chaetothyriomycetidae</taxon>
        <taxon>Chaetothyriales</taxon>
        <taxon>Trichomeriaceae</taxon>
        <taxon>Knufia</taxon>
    </lineage>
</organism>
<dbReference type="GO" id="GO:0012505">
    <property type="term" value="C:endomembrane system"/>
    <property type="evidence" value="ECO:0007669"/>
    <property type="project" value="UniProtKB-SubCell"/>
</dbReference>
<dbReference type="InterPro" id="IPR036259">
    <property type="entry name" value="MFS_trans_sf"/>
</dbReference>
<feature type="transmembrane region" description="Helical" evidence="7">
    <location>
        <begin position="110"/>
        <end position="128"/>
    </location>
</feature>
<feature type="compositionally biased region" description="Polar residues" evidence="6">
    <location>
        <begin position="17"/>
        <end position="34"/>
    </location>
</feature>
<dbReference type="Pfam" id="PF07690">
    <property type="entry name" value="MFS_1"/>
    <property type="match status" value="1"/>
</dbReference>
<keyword evidence="5 7" id="KW-0472">Membrane</keyword>
<dbReference type="AlphaFoldDB" id="A0AAN8EIF9"/>
<feature type="transmembrane region" description="Helical" evidence="7">
    <location>
        <begin position="279"/>
        <end position="297"/>
    </location>
</feature>
<evidence type="ECO:0000256" key="6">
    <source>
        <dbReference type="SAM" id="MobiDB-lite"/>
    </source>
</evidence>
<dbReference type="GO" id="GO:0000329">
    <property type="term" value="C:fungal-type vacuole membrane"/>
    <property type="evidence" value="ECO:0007669"/>
    <property type="project" value="TreeGrafter"/>
</dbReference>
<protein>
    <recommendedName>
        <fullName evidence="8">Major facilitator superfamily (MFS) profile domain-containing protein</fullName>
    </recommendedName>
</protein>
<dbReference type="PROSITE" id="PS50850">
    <property type="entry name" value="MFS"/>
    <property type="match status" value="1"/>
</dbReference>
<feature type="transmembrane region" description="Helical" evidence="7">
    <location>
        <begin position="555"/>
        <end position="576"/>
    </location>
</feature>
<feature type="transmembrane region" description="Helical" evidence="7">
    <location>
        <begin position="414"/>
        <end position="432"/>
    </location>
</feature>
<feature type="transmembrane region" description="Helical" evidence="7">
    <location>
        <begin position="452"/>
        <end position="471"/>
    </location>
</feature>
<evidence type="ECO:0000256" key="7">
    <source>
        <dbReference type="SAM" id="Phobius"/>
    </source>
</evidence>
<evidence type="ECO:0000259" key="8">
    <source>
        <dbReference type="PROSITE" id="PS50850"/>
    </source>
</evidence>
<feature type="transmembrane region" description="Helical" evidence="7">
    <location>
        <begin position="166"/>
        <end position="186"/>
    </location>
</feature>
<dbReference type="SUPFAM" id="SSF103473">
    <property type="entry name" value="MFS general substrate transporter"/>
    <property type="match status" value="1"/>
</dbReference>
<feature type="transmembrane region" description="Helical" evidence="7">
    <location>
        <begin position="348"/>
        <end position="370"/>
    </location>
</feature>
<dbReference type="EMBL" id="JAKLMC020000004">
    <property type="protein sequence ID" value="KAK5956624.1"/>
    <property type="molecule type" value="Genomic_DNA"/>
</dbReference>
<keyword evidence="10" id="KW-1185">Reference proteome</keyword>